<comment type="caution">
    <text evidence="2">The sequence shown here is derived from an EMBL/GenBank/DDBJ whole genome shotgun (WGS) entry which is preliminary data.</text>
</comment>
<dbReference type="GO" id="GO:0005525">
    <property type="term" value="F:GTP binding"/>
    <property type="evidence" value="ECO:0007669"/>
    <property type="project" value="InterPro"/>
</dbReference>
<sequence>MKVFQVIGYKKTGKTHLIKNILSSLAVNNKIVVLKNTHNKNIQNKKTDSEILYNKAAEEVILQTPEDSYIKRPNKPLIKLLKEYKENNYDYFIIEGLKNINLPRIICNAENKQLEKNFYRNVVAVCNLIKNNKKTFTFDKKDNFNEVLNNIKKLPDFPVGLNCKKCGKSCINYYNDKFNNKNIKCVMQNSNNLEIKINNKKLPLAPFVENLVKNTIIGLIKNLKGYESGKIEIEINNKE</sequence>
<dbReference type="InterPro" id="IPR052539">
    <property type="entry name" value="MGD_biosynthesis_adapter"/>
</dbReference>
<dbReference type="InterPro" id="IPR027417">
    <property type="entry name" value="P-loop_NTPase"/>
</dbReference>
<dbReference type="GO" id="GO:0006777">
    <property type="term" value="P:Mo-molybdopterin cofactor biosynthetic process"/>
    <property type="evidence" value="ECO:0007669"/>
    <property type="project" value="InterPro"/>
</dbReference>
<organism evidence="2 3">
    <name type="scientific">Candidatus Mcinerneyibacterium aminivorans</name>
    <dbReference type="NCBI Taxonomy" id="2703815"/>
    <lineage>
        <taxon>Bacteria</taxon>
        <taxon>Candidatus Macinerneyibacteriota</taxon>
        <taxon>Candidatus Mcinerneyibacteria</taxon>
        <taxon>Candidatus Mcinerneyibacteriales</taxon>
        <taxon>Candidatus Mcinerneyibacteriaceae</taxon>
        <taxon>Candidatus Mcinerneyibacterium</taxon>
    </lineage>
</organism>
<dbReference type="Proteomes" id="UP000324143">
    <property type="component" value="Unassembled WGS sequence"/>
</dbReference>
<dbReference type="Gene3D" id="3.40.50.300">
    <property type="entry name" value="P-loop containing nucleotide triphosphate hydrolases"/>
    <property type="match status" value="1"/>
</dbReference>
<dbReference type="PANTHER" id="PTHR40072">
    <property type="entry name" value="MOLYBDOPTERIN-GUANINE DINUCLEOTIDE BIOSYNTHESIS ADAPTER PROTEIN-RELATED"/>
    <property type="match status" value="1"/>
</dbReference>
<protein>
    <recommendedName>
        <fullName evidence="1">Molybdopterin-guanine dinucleotide biosynthesis protein B (MobB) domain-containing protein</fullName>
    </recommendedName>
</protein>
<dbReference type="InterPro" id="IPR004435">
    <property type="entry name" value="MobB_dom"/>
</dbReference>
<name>A0A5D0MCB5_9BACT</name>
<accession>A0A5D0MCB5</accession>
<dbReference type="PANTHER" id="PTHR40072:SF1">
    <property type="entry name" value="MOLYBDOPTERIN-GUANINE DINUCLEOTIDE BIOSYNTHESIS ADAPTER PROTEIN"/>
    <property type="match status" value="1"/>
</dbReference>
<dbReference type="Pfam" id="PF03205">
    <property type="entry name" value="MobB"/>
    <property type="match status" value="1"/>
</dbReference>
<evidence type="ECO:0000259" key="1">
    <source>
        <dbReference type="Pfam" id="PF03205"/>
    </source>
</evidence>
<keyword evidence="3" id="KW-1185">Reference proteome</keyword>
<feature type="domain" description="Molybdopterin-guanine dinucleotide biosynthesis protein B (MobB)" evidence="1">
    <location>
        <begin position="3"/>
        <end position="125"/>
    </location>
</feature>
<evidence type="ECO:0000313" key="2">
    <source>
        <dbReference type="EMBL" id="TYB31374.1"/>
    </source>
</evidence>
<gene>
    <name evidence="2" type="ORF">FXF47_04330</name>
</gene>
<dbReference type="SUPFAM" id="SSF52540">
    <property type="entry name" value="P-loop containing nucleoside triphosphate hydrolases"/>
    <property type="match status" value="1"/>
</dbReference>
<dbReference type="AlphaFoldDB" id="A0A5D0MCB5"/>
<dbReference type="EMBL" id="VSIX01000035">
    <property type="protein sequence ID" value="TYB31374.1"/>
    <property type="molecule type" value="Genomic_DNA"/>
</dbReference>
<proteinExistence type="predicted"/>
<reference evidence="2" key="1">
    <citation type="submission" date="2019-08" db="EMBL/GenBank/DDBJ databases">
        <title>Genomic characterization of a novel candidate phylum (ARYD3) from a high temperature, high salinity tertiary oil reservoir in north central Oklahoma, USA.</title>
        <authorList>
            <person name="Youssef N.H."/>
            <person name="Yadav A."/>
            <person name="Elshahed M.S."/>
        </authorList>
    </citation>
    <scope>NUCLEOTIDE SEQUENCE [LARGE SCALE GENOMIC DNA]</scope>
    <source>
        <strain evidence="2">ARYD3</strain>
    </source>
</reference>
<evidence type="ECO:0000313" key="3">
    <source>
        <dbReference type="Proteomes" id="UP000324143"/>
    </source>
</evidence>